<dbReference type="PANTHER" id="PTHR34989">
    <property type="entry name" value="PROTEIN HDED"/>
    <property type="match status" value="1"/>
</dbReference>
<dbReference type="RefSeq" id="WP_022861571.1">
    <property type="nucleotide sequence ID" value="NZ_JGZD01000009.1"/>
</dbReference>
<feature type="transmembrane region" description="Helical" evidence="2">
    <location>
        <begin position="127"/>
        <end position="151"/>
    </location>
</feature>
<reference evidence="3 4" key="1">
    <citation type="submission" date="2014-03" db="EMBL/GenBank/DDBJ databases">
        <title>Genomics of Bifidobacteria.</title>
        <authorList>
            <person name="Ventura M."/>
            <person name="Milani C."/>
            <person name="Lugli G.A."/>
        </authorList>
    </citation>
    <scope>NUCLEOTIDE SEQUENCE [LARGE SCALE GENOMIC DNA]</scope>
    <source>
        <strain evidence="3 4">LMG 11592</strain>
    </source>
</reference>
<keyword evidence="4" id="KW-1185">Reference proteome</keyword>
<comment type="caution">
    <text evidence="3">The sequence shown here is derived from an EMBL/GenBank/DDBJ whole genome shotgun (WGS) entry which is preliminary data.</text>
</comment>
<keyword evidence="2" id="KW-0472">Membrane</keyword>
<feature type="transmembrane region" description="Helical" evidence="2">
    <location>
        <begin position="188"/>
        <end position="208"/>
    </location>
</feature>
<dbReference type="GO" id="GO:0005886">
    <property type="term" value="C:plasma membrane"/>
    <property type="evidence" value="ECO:0007669"/>
    <property type="project" value="TreeGrafter"/>
</dbReference>
<evidence type="ECO:0000313" key="4">
    <source>
        <dbReference type="Proteomes" id="UP000029014"/>
    </source>
</evidence>
<keyword evidence="3" id="KW-0560">Oxidoreductase</keyword>
<sequence>MTSTSQNHVPEDDQRNGGEFGPAAGANPFRLVEEMLPQKAKSAVRTGYGILGVAAVLLGGALLFWPSRTLSVAAILIGIYFVVSGVIRVVSAIVELGLPAGWRVLDILVGVLLSIGGVVMMKNTTLSAATLAVLVTMTIGIGWIMEGVVALMESWHVPNSGWAVAYAVLSVIAGIVVLVFPLSATAMMLIFAAVALLVTGITAIVRAFTFGKTRTKD</sequence>
<dbReference type="Pfam" id="PF03729">
    <property type="entry name" value="DUF308"/>
    <property type="match status" value="2"/>
</dbReference>
<dbReference type="InterPro" id="IPR005325">
    <property type="entry name" value="DUF308_memb"/>
</dbReference>
<feature type="transmembrane region" description="Helical" evidence="2">
    <location>
        <begin position="163"/>
        <end position="182"/>
    </location>
</feature>
<dbReference type="PANTHER" id="PTHR34989:SF1">
    <property type="entry name" value="PROTEIN HDED"/>
    <property type="match status" value="1"/>
</dbReference>
<dbReference type="InterPro" id="IPR052712">
    <property type="entry name" value="Acid_resist_chaperone_HdeD"/>
</dbReference>
<evidence type="ECO:0000256" key="2">
    <source>
        <dbReference type="SAM" id="Phobius"/>
    </source>
</evidence>
<gene>
    <name evidence="3" type="ORF">BMIN_0273</name>
</gene>
<keyword evidence="2" id="KW-1133">Transmembrane helix</keyword>
<feature type="transmembrane region" description="Helical" evidence="2">
    <location>
        <begin position="46"/>
        <end position="65"/>
    </location>
</feature>
<feature type="transmembrane region" description="Helical" evidence="2">
    <location>
        <begin position="102"/>
        <end position="121"/>
    </location>
</feature>
<dbReference type="GO" id="GO:0004497">
    <property type="term" value="F:monooxygenase activity"/>
    <property type="evidence" value="ECO:0007669"/>
    <property type="project" value="UniProtKB-KW"/>
</dbReference>
<keyword evidence="3" id="KW-0503">Monooxygenase</keyword>
<dbReference type="STRING" id="1693.BMIN_0273"/>
<feature type="region of interest" description="Disordered" evidence="1">
    <location>
        <begin position="1"/>
        <end position="21"/>
    </location>
</feature>
<feature type="transmembrane region" description="Helical" evidence="2">
    <location>
        <begin position="71"/>
        <end position="90"/>
    </location>
</feature>
<dbReference type="AlphaFoldDB" id="A0A087BMX9"/>
<dbReference type="Proteomes" id="UP000029014">
    <property type="component" value="Unassembled WGS sequence"/>
</dbReference>
<evidence type="ECO:0000256" key="1">
    <source>
        <dbReference type="SAM" id="MobiDB-lite"/>
    </source>
</evidence>
<evidence type="ECO:0000313" key="3">
    <source>
        <dbReference type="EMBL" id="KFI72379.1"/>
    </source>
</evidence>
<name>A0A087BMX9_9BIFI</name>
<dbReference type="EMBL" id="JGZD01000009">
    <property type="protein sequence ID" value="KFI72379.1"/>
    <property type="molecule type" value="Genomic_DNA"/>
</dbReference>
<organism evidence="3 4">
    <name type="scientific">Bifidobacterium minimum</name>
    <dbReference type="NCBI Taxonomy" id="1693"/>
    <lineage>
        <taxon>Bacteria</taxon>
        <taxon>Bacillati</taxon>
        <taxon>Actinomycetota</taxon>
        <taxon>Actinomycetes</taxon>
        <taxon>Bifidobacteriales</taxon>
        <taxon>Bifidobacteriaceae</taxon>
        <taxon>Bifidobacterium</taxon>
    </lineage>
</organism>
<protein>
    <submittedName>
        <fullName evidence="3">Brp/Blh family beta-carotene 15,15'-monooxygenase</fullName>
    </submittedName>
</protein>
<proteinExistence type="predicted"/>
<dbReference type="eggNOG" id="COG3247">
    <property type="taxonomic scope" value="Bacteria"/>
</dbReference>
<accession>A0A087BMX9</accession>
<keyword evidence="2" id="KW-0812">Transmembrane</keyword>